<gene>
    <name evidence="2" type="ORF">OCH74_06165</name>
</gene>
<dbReference type="InterPro" id="IPR005021">
    <property type="entry name" value="Terminase_largesu-like"/>
</dbReference>
<name>A0ABW8KPG0_9BIFI</name>
<keyword evidence="3" id="KW-1185">Reference proteome</keyword>
<dbReference type="InterPro" id="IPR027417">
    <property type="entry name" value="P-loop_NTPase"/>
</dbReference>
<reference evidence="2 3" key="1">
    <citation type="submission" date="2022-09" db="EMBL/GenBank/DDBJ databases">
        <title>Genome sequencing of four strains from tibetan pig.</title>
        <authorList>
            <person name="Feng J."/>
        </authorList>
    </citation>
    <scope>NUCLEOTIDE SEQUENCE [LARGE SCALE GENOMIC DNA]</scope>
    <source>
        <strain evidence="2 3">11-1-1</strain>
    </source>
</reference>
<dbReference type="PANTHER" id="PTHR41287">
    <property type="match status" value="1"/>
</dbReference>
<evidence type="ECO:0000259" key="1">
    <source>
        <dbReference type="Pfam" id="PF03354"/>
    </source>
</evidence>
<dbReference type="Gene3D" id="3.40.50.300">
    <property type="entry name" value="P-loop containing nucleotide triphosphate hydrolases"/>
    <property type="match status" value="1"/>
</dbReference>
<organism evidence="2 3">
    <name type="scientific">Bifidobacterium thermacidophilum</name>
    <dbReference type="NCBI Taxonomy" id="246618"/>
    <lineage>
        <taxon>Bacteria</taxon>
        <taxon>Bacillati</taxon>
        <taxon>Actinomycetota</taxon>
        <taxon>Actinomycetes</taxon>
        <taxon>Bifidobacteriales</taxon>
        <taxon>Bifidobacteriaceae</taxon>
        <taxon>Bifidobacterium</taxon>
    </lineage>
</organism>
<evidence type="ECO:0000313" key="3">
    <source>
        <dbReference type="Proteomes" id="UP001620273"/>
    </source>
</evidence>
<feature type="domain" description="Terminase large subunit-like ATPase" evidence="1">
    <location>
        <begin position="20"/>
        <end position="115"/>
    </location>
</feature>
<dbReference type="Proteomes" id="UP001620273">
    <property type="component" value="Unassembled WGS sequence"/>
</dbReference>
<dbReference type="EMBL" id="JAOQBW010000003">
    <property type="protein sequence ID" value="MFK3576440.1"/>
    <property type="molecule type" value="Genomic_DNA"/>
</dbReference>
<comment type="caution">
    <text evidence="2">The sequence shown here is derived from an EMBL/GenBank/DDBJ whole genome shotgun (WGS) entry which is preliminary data.</text>
</comment>
<sequence length="142" mass="15824">MQSLCHTKGTWAGKPFELIDWQEQIIRDIFGILKPNGYRQFNTTYIEMPKEQGKSELAAAIALLLTCGDGEERAEVYGCAADRNQATIAFDVAVDMVRFCPALSKRVKILESQKRSSTCLHEVPARCSLRTLRTSTASTHTA</sequence>
<proteinExistence type="predicted"/>
<dbReference type="Pfam" id="PF03354">
    <property type="entry name" value="TerL_ATPase"/>
    <property type="match status" value="1"/>
</dbReference>
<accession>A0ABW8KPG0</accession>
<protein>
    <submittedName>
        <fullName evidence="2">Terminase large subunit</fullName>
    </submittedName>
</protein>
<dbReference type="PANTHER" id="PTHR41287:SF1">
    <property type="entry name" value="PROTEIN YMFN"/>
    <property type="match status" value="1"/>
</dbReference>
<evidence type="ECO:0000313" key="2">
    <source>
        <dbReference type="EMBL" id="MFK3576440.1"/>
    </source>
</evidence>
<dbReference type="InterPro" id="IPR046461">
    <property type="entry name" value="TerL_ATPase"/>
</dbReference>